<sequence length="161" mass="18033">MQLLILPRGTNAEELFSTGAKLDDKGKLTFSGFQTTEIPFSTSLLVHDKGDKYTQHTLATVLTLFSGDTMAQDNLPNCKNSLPTSRRSNWITSYLNKTQNQGQPAPKQEKHTHSRKVDKESKKKHKAKASSSVSEPTSSHKEDKHHTSEDVNDRKIKKVKS</sequence>
<feature type="region of interest" description="Disordered" evidence="1">
    <location>
        <begin position="92"/>
        <end position="161"/>
    </location>
</feature>
<evidence type="ECO:0000313" key="2">
    <source>
        <dbReference type="EMBL" id="KWX13656.1"/>
    </source>
</evidence>
<accession>A0A132NUB3</accession>
<dbReference type="AlphaFoldDB" id="A0A132NUB3"/>
<reference evidence="2 3" key="1">
    <citation type="journal article" date="2015" name="Mol. Biochem. Parasitol.">
        <title>Identification of polymorphic genes for use in assemblage B genotyping assays through comparative genomics of multiple assemblage B Giardia duodenalis isolates.</title>
        <authorList>
            <person name="Wielinga C."/>
            <person name="Thompson R.C."/>
            <person name="Monis P."/>
            <person name="Ryan U."/>
        </authorList>
    </citation>
    <scope>NUCLEOTIDE SEQUENCE [LARGE SCALE GENOMIC DNA]</scope>
    <source>
        <strain evidence="2 3">BAH15c1</strain>
    </source>
</reference>
<name>A0A132NUB3_GIAIN</name>
<dbReference type="Proteomes" id="UP000070089">
    <property type="component" value="Unassembled WGS sequence"/>
</dbReference>
<dbReference type="VEuPathDB" id="GiardiaDB:QR46_2354"/>
<feature type="compositionally biased region" description="Polar residues" evidence="1">
    <location>
        <begin position="92"/>
        <end position="103"/>
    </location>
</feature>
<gene>
    <name evidence="2" type="ORF">QR46_2354</name>
</gene>
<evidence type="ECO:0000313" key="3">
    <source>
        <dbReference type="Proteomes" id="UP000070089"/>
    </source>
</evidence>
<evidence type="ECO:0000256" key="1">
    <source>
        <dbReference type="SAM" id="MobiDB-lite"/>
    </source>
</evidence>
<feature type="compositionally biased region" description="Basic and acidic residues" evidence="1">
    <location>
        <begin position="138"/>
        <end position="154"/>
    </location>
</feature>
<protein>
    <submittedName>
        <fullName evidence="2">Uncharacterized protein</fullName>
    </submittedName>
</protein>
<organism evidence="2 3">
    <name type="scientific">Giardia duodenalis assemblage B</name>
    <dbReference type="NCBI Taxonomy" id="1394984"/>
    <lineage>
        <taxon>Eukaryota</taxon>
        <taxon>Metamonada</taxon>
        <taxon>Diplomonadida</taxon>
        <taxon>Hexamitidae</taxon>
        <taxon>Giardiinae</taxon>
        <taxon>Giardia</taxon>
    </lineage>
</organism>
<dbReference type="OrthoDB" id="10260489at2759"/>
<proteinExistence type="predicted"/>
<feature type="compositionally biased region" description="Basic and acidic residues" evidence="1">
    <location>
        <begin position="107"/>
        <end position="121"/>
    </location>
</feature>
<dbReference type="EMBL" id="JXTI01000061">
    <property type="protein sequence ID" value="KWX13656.1"/>
    <property type="molecule type" value="Genomic_DNA"/>
</dbReference>
<comment type="caution">
    <text evidence="2">The sequence shown here is derived from an EMBL/GenBank/DDBJ whole genome shotgun (WGS) entry which is preliminary data.</text>
</comment>